<dbReference type="InterPro" id="IPR044731">
    <property type="entry name" value="BDH-like"/>
</dbReference>
<dbReference type="GO" id="GO:0046872">
    <property type="term" value="F:metal ion binding"/>
    <property type="evidence" value="ECO:0007669"/>
    <property type="project" value="InterPro"/>
</dbReference>
<evidence type="ECO:0000259" key="5">
    <source>
        <dbReference type="Pfam" id="PF25137"/>
    </source>
</evidence>
<name>A0A2U0TGN7_9PAST</name>
<comment type="caution">
    <text evidence="6">The sequence shown here is derived from an EMBL/GenBank/DDBJ whole genome shotgun (WGS) entry which is preliminary data.</text>
</comment>
<dbReference type="PROSITE" id="PS00913">
    <property type="entry name" value="ADH_IRON_1"/>
    <property type="match status" value="1"/>
</dbReference>
<dbReference type="InterPro" id="IPR056798">
    <property type="entry name" value="ADH_Fe_C"/>
</dbReference>
<dbReference type="GO" id="GO:0008106">
    <property type="term" value="F:alcohol dehydrogenase (NADP+) activity"/>
    <property type="evidence" value="ECO:0007669"/>
    <property type="project" value="TreeGrafter"/>
</dbReference>
<dbReference type="GO" id="GO:1990362">
    <property type="term" value="F:butanol dehydrogenase (NAD+) activity"/>
    <property type="evidence" value="ECO:0007669"/>
    <property type="project" value="InterPro"/>
</dbReference>
<evidence type="ECO:0000256" key="2">
    <source>
        <dbReference type="ARBA" id="ARBA00007358"/>
    </source>
</evidence>
<comment type="cofactor">
    <cofactor evidence="1">
        <name>Fe cation</name>
        <dbReference type="ChEBI" id="CHEBI:24875"/>
    </cofactor>
</comment>
<dbReference type="Pfam" id="PF25137">
    <property type="entry name" value="ADH_Fe_C"/>
    <property type="match status" value="1"/>
</dbReference>
<dbReference type="Gene3D" id="3.40.50.1970">
    <property type="match status" value="1"/>
</dbReference>
<dbReference type="PANTHER" id="PTHR43633:SF1">
    <property type="entry name" value="ALCOHOL DEHYDROGENASE YQHD"/>
    <property type="match status" value="1"/>
</dbReference>
<dbReference type="PROSITE" id="PS00060">
    <property type="entry name" value="ADH_IRON_2"/>
    <property type="match status" value="1"/>
</dbReference>
<dbReference type="InterPro" id="IPR018211">
    <property type="entry name" value="ADH_Fe_CS"/>
</dbReference>
<feature type="domain" description="Alcohol dehydrogenase iron-type/glycerol dehydrogenase GldA" evidence="4">
    <location>
        <begin position="10"/>
        <end position="175"/>
    </location>
</feature>
<dbReference type="AlphaFoldDB" id="A0A2U0TGN7"/>
<evidence type="ECO:0000259" key="4">
    <source>
        <dbReference type="Pfam" id="PF00465"/>
    </source>
</evidence>
<sequence>MISNFTFRLPTKALFGKGQIASIADEIPKTARILLTYGGGSIKKNGIFEQVQSALKDHFYIEFGGIEANPEYETLMKAVTLAREEKLDFILAVGGGSVLDGSKFIAAAVPFNGDPWDIPYKKVPISTALPVGCVMTLPATGSEMNHRAVVSRRATQDKLSLYSEWLRPQFAVLDPTTTYSLPAKQTANGVVDAFVHTLEQYATYPVNGKIQDSFAEGVLSTLLEDGPKLLEHPTDYDARANVMWAATQGLNDILSVGVPGDWSSHAIGHELTAVYGMDHAQTLAIIVPALFTHQLEAKREKLTQMALRVFHYQGDIHRAAEFAIEKIREFFEQMGLKTNFSALGIDDSQFPLVLKKLAEHRPPFIGERKDIDLAAVERILRMVL</sequence>
<dbReference type="EMBL" id="QENU01000001">
    <property type="protein sequence ID" value="PVX42783.1"/>
    <property type="molecule type" value="Genomic_DNA"/>
</dbReference>
<keyword evidence="7" id="KW-1185">Reference proteome</keyword>
<proteinExistence type="inferred from homology"/>
<dbReference type="GO" id="GO:1990002">
    <property type="term" value="F:methylglyoxal reductase (NADPH) (acetol producing) activity"/>
    <property type="evidence" value="ECO:0007669"/>
    <property type="project" value="TreeGrafter"/>
</dbReference>
<dbReference type="CDD" id="cd08187">
    <property type="entry name" value="BDH"/>
    <property type="match status" value="1"/>
</dbReference>
<dbReference type="Pfam" id="PF00465">
    <property type="entry name" value="Fe-ADH"/>
    <property type="match status" value="1"/>
</dbReference>
<dbReference type="InterPro" id="IPR001670">
    <property type="entry name" value="ADH_Fe/GldA"/>
</dbReference>
<evidence type="ECO:0000313" key="7">
    <source>
        <dbReference type="Proteomes" id="UP000245909"/>
    </source>
</evidence>
<evidence type="ECO:0000256" key="3">
    <source>
        <dbReference type="ARBA" id="ARBA00023002"/>
    </source>
</evidence>
<protein>
    <submittedName>
        <fullName evidence="6">NADP-dependent alcohol dehydrogenase</fullName>
    </submittedName>
</protein>
<feature type="domain" description="Fe-containing alcohol dehydrogenase-like C-terminal" evidence="5">
    <location>
        <begin position="186"/>
        <end position="356"/>
    </location>
</feature>
<organism evidence="6 7">
    <name type="scientific">Alitibacter langaaensis DSM 22999</name>
    <dbReference type="NCBI Taxonomy" id="1122935"/>
    <lineage>
        <taxon>Bacteria</taxon>
        <taxon>Pseudomonadati</taxon>
        <taxon>Pseudomonadota</taxon>
        <taxon>Gammaproteobacteria</taxon>
        <taxon>Pasteurellales</taxon>
        <taxon>Pasteurellaceae</taxon>
        <taxon>Alitibacter</taxon>
    </lineage>
</organism>
<evidence type="ECO:0000256" key="1">
    <source>
        <dbReference type="ARBA" id="ARBA00001962"/>
    </source>
</evidence>
<keyword evidence="3" id="KW-0560">Oxidoreductase</keyword>
<dbReference type="Gene3D" id="1.20.1090.10">
    <property type="entry name" value="Dehydroquinate synthase-like - alpha domain"/>
    <property type="match status" value="1"/>
</dbReference>
<dbReference type="Proteomes" id="UP000245909">
    <property type="component" value="Unassembled WGS sequence"/>
</dbReference>
<gene>
    <name evidence="6" type="ORF">C8D76_101111</name>
</gene>
<dbReference type="FunFam" id="3.40.50.1970:FF:000003">
    <property type="entry name" value="Alcohol dehydrogenase, iron-containing"/>
    <property type="match status" value="1"/>
</dbReference>
<dbReference type="PANTHER" id="PTHR43633">
    <property type="entry name" value="ALCOHOL DEHYDROGENASE YQHD"/>
    <property type="match status" value="1"/>
</dbReference>
<reference evidence="6 7" key="1">
    <citation type="submission" date="2018-05" db="EMBL/GenBank/DDBJ databases">
        <title>Genomic Encyclopedia of Type Strains, Phase IV (KMG-IV): sequencing the most valuable type-strain genomes for metagenomic binning, comparative biology and taxonomic classification.</title>
        <authorList>
            <person name="Goeker M."/>
        </authorList>
    </citation>
    <scope>NUCLEOTIDE SEQUENCE [LARGE SCALE GENOMIC DNA]</scope>
    <source>
        <strain evidence="6 7">DSM 22999</strain>
    </source>
</reference>
<dbReference type="SUPFAM" id="SSF56796">
    <property type="entry name" value="Dehydroquinate synthase-like"/>
    <property type="match status" value="1"/>
</dbReference>
<accession>A0A2U0TGN7</accession>
<evidence type="ECO:0000313" key="6">
    <source>
        <dbReference type="EMBL" id="PVX42783.1"/>
    </source>
</evidence>
<comment type="similarity">
    <text evidence="2">Belongs to the iron-containing alcohol dehydrogenase family.</text>
</comment>
<dbReference type="GO" id="GO:0005829">
    <property type="term" value="C:cytosol"/>
    <property type="evidence" value="ECO:0007669"/>
    <property type="project" value="TreeGrafter"/>
</dbReference>